<comment type="caution">
    <text evidence="9">The sequence shown here is derived from an EMBL/GenBank/DDBJ whole genome shotgun (WGS) entry which is preliminary data.</text>
</comment>
<dbReference type="InterPro" id="IPR000515">
    <property type="entry name" value="MetI-like"/>
</dbReference>
<proteinExistence type="inferred from homology"/>
<comment type="subcellular location">
    <subcellularLocation>
        <location evidence="1 7">Cell membrane</location>
        <topology evidence="1 7">Multi-pass membrane protein</topology>
    </subcellularLocation>
</comment>
<keyword evidence="4 7" id="KW-0812">Transmembrane</keyword>
<comment type="similarity">
    <text evidence="7">Belongs to the binding-protein-dependent transport system permease family.</text>
</comment>
<evidence type="ECO:0000256" key="4">
    <source>
        <dbReference type="ARBA" id="ARBA00022692"/>
    </source>
</evidence>
<keyword evidence="6 7" id="KW-0472">Membrane</keyword>
<protein>
    <submittedName>
        <fullName evidence="9">NitT/TauT family transport system permease protein</fullName>
    </submittedName>
</protein>
<feature type="domain" description="ABC transmembrane type-1" evidence="8">
    <location>
        <begin position="59"/>
        <end position="248"/>
    </location>
</feature>
<feature type="transmembrane region" description="Helical" evidence="7">
    <location>
        <begin position="186"/>
        <end position="205"/>
    </location>
</feature>
<dbReference type="AlphaFoldDB" id="A0A840ID24"/>
<dbReference type="PROSITE" id="PS50928">
    <property type="entry name" value="ABC_TM1"/>
    <property type="match status" value="1"/>
</dbReference>
<dbReference type="RefSeq" id="WP_183340337.1">
    <property type="nucleotide sequence ID" value="NZ_JACHNU010000001.1"/>
</dbReference>
<dbReference type="PANTHER" id="PTHR30151">
    <property type="entry name" value="ALKANE SULFONATE ABC TRANSPORTER-RELATED, MEMBRANE SUBUNIT"/>
    <property type="match status" value="1"/>
</dbReference>
<dbReference type="Pfam" id="PF00528">
    <property type="entry name" value="BPD_transp_1"/>
    <property type="match status" value="1"/>
</dbReference>
<dbReference type="Gene3D" id="1.10.3720.10">
    <property type="entry name" value="MetI-like"/>
    <property type="match status" value="1"/>
</dbReference>
<evidence type="ECO:0000259" key="8">
    <source>
        <dbReference type="PROSITE" id="PS50928"/>
    </source>
</evidence>
<evidence type="ECO:0000256" key="5">
    <source>
        <dbReference type="ARBA" id="ARBA00022989"/>
    </source>
</evidence>
<feature type="transmembrane region" description="Helical" evidence="7">
    <location>
        <begin position="12"/>
        <end position="31"/>
    </location>
</feature>
<evidence type="ECO:0000256" key="7">
    <source>
        <dbReference type="RuleBase" id="RU363032"/>
    </source>
</evidence>
<dbReference type="EMBL" id="JACHNU010000001">
    <property type="protein sequence ID" value="MBB4661840.1"/>
    <property type="molecule type" value="Genomic_DNA"/>
</dbReference>
<feature type="transmembrane region" description="Helical" evidence="7">
    <location>
        <begin position="127"/>
        <end position="146"/>
    </location>
</feature>
<dbReference type="Proteomes" id="UP000585272">
    <property type="component" value="Unassembled WGS sequence"/>
</dbReference>
<sequence>MSTATATRVRNVVAPLVIFVVFVSLWQAQVFNDLFGLETFAIPLPDQIVEAAGDNTAELWRAFGQTFTAVLLGYSLGNGLGFVLALLLLALPHGAARRAGAAFTAFQALPIIAIAPLVALWVPDSLWFKACVVTIMVFPSMLVYAWRGMSGVPPESLELMASYRASTRQILTGLRIPAAVPQIFTALKYTTVLALIGVVVCEILKSHDGLGYEIHDALQLFSTPLAWAAVGILALVGIATYTVLVVLERALFPWAARRG</sequence>
<feature type="transmembrane region" description="Helical" evidence="7">
    <location>
        <begin position="101"/>
        <end position="121"/>
    </location>
</feature>
<accession>A0A840ID24</accession>
<dbReference type="SUPFAM" id="SSF161098">
    <property type="entry name" value="MetI-like"/>
    <property type="match status" value="1"/>
</dbReference>
<gene>
    <name evidence="9" type="ORF">BDZ31_001413</name>
</gene>
<dbReference type="GO" id="GO:0055085">
    <property type="term" value="P:transmembrane transport"/>
    <property type="evidence" value="ECO:0007669"/>
    <property type="project" value="InterPro"/>
</dbReference>
<organism evidence="9 10">
    <name type="scientific">Conexibacter arvalis</name>
    <dbReference type="NCBI Taxonomy" id="912552"/>
    <lineage>
        <taxon>Bacteria</taxon>
        <taxon>Bacillati</taxon>
        <taxon>Actinomycetota</taxon>
        <taxon>Thermoleophilia</taxon>
        <taxon>Solirubrobacterales</taxon>
        <taxon>Conexibacteraceae</taxon>
        <taxon>Conexibacter</taxon>
    </lineage>
</organism>
<name>A0A840ID24_9ACTN</name>
<keyword evidence="10" id="KW-1185">Reference proteome</keyword>
<reference evidence="9 10" key="1">
    <citation type="submission" date="2020-08" db="EMBL/GenBank/DDBJ databases">
        <title>Genomic Encyclopedia of Archaeal and Bacterial Type Strains, Phase II (KMG-II): from individual species to whole genera.</title>
        <authorList>
            <person name="Goeker M."/>
        </authorList>
    </citation>
    <scope>NUCLEOTIDE SEQUENCE [LARGE SCALE GENOMIC DNA]</scope>
    <source>
        <strain evidence="9 10">DSM 23288</strain>
    </source>
</reference>
<evidence type="ECO:0000313" key="10">
    <source>
        <dbReference type="Proteomes" id="UP000585272"/>
    </source>
</evidence>
<keyword evidence="2 7" id="KW-0813">Transport</keyword>
<evidence type="ECO:0000256" key="3">
    <source>
        <dbReference type="ARBA" id="ARBA00022475"/>
    </source>
</evidence>
<feature type="transmembrane region" description="Helical" evidence="7">
    <location>
        <begin position="67"/>
        <end position="89"/>
    </location>
</feature>
<keyword evidence="5 7" id="KW-1133">Transmembrane helix</keyword>
<feature type="transmembrane region" description="Helical" evidence="7">
    <location>
        <begin position="225"/>
        <end position="247"/>
    </location>
</feature>
<evidence type="ECO:0000256" key="6">
    <source>
        <dbReference type="ARBA" id="ARBA00023136"/>
    </source>
</evidence>
<evidence type="ECO:0000256" key="1">
    <source>
        <dbReference type="ARBA" id="ARBA00004651"/>
    </source>
</evidence>
<evidence type="ECO:0000313" key="9">
    <source>
        <dbReference type="EMBL" id="MBB4661840.1"/>
    </source>
</evidence>
<evidence type="ECO:0000256" key="2">
    <source>
        <dbReference type="ARBA" id="ARBA00022448"/>
    </source>
</evidence>
<keyword evidence="3" id="KW-1003">Cell membrane</keyword>
<dbReference type="GO" id="GO:0005886">
    <property type="term" value="C:plasma membrane"/>
    <property type="evidence" value="ECO:0007669"/>
    <property type="project" value="UniProtKB-SubCell"/>
</dbReference>
<dbReference type="PANTHER" id="PTHR30151:SF20">
    <property type="entry name" value="ABC TRANSPORTER PERMEASE PROTEIN HI_0355-RELATED"/>
    <property type="match status" value="1"/>
</dbReference>
<dbReference type="InterPro" id="IPR035906">
    <property type="entry name" value="MetI-like_sf"/>
</dbReference>